<dbReference type="PANTHER" id="PTHR36511">
    <property type="entry name" value="MERR FAMILY BACTERIAL REGULATORY PROTEIN"/>
    <property type="match status" value="1"/>
</dbReference>
<gene>
    <name evidence="5" type="ORF">H7A79_1245</name>
</gene>
<evidence type="ECO:0000256" key="3">
    <source>
        <dbReference type="ARBA" id="ARBA00023163"/>
    </source>
</evidence>
<dbReference type="SUPFAM" id="SSF47413">
    <property type="entry name" value="lambda repressor-like DNA-binding domains"/>
    <property type="match status" value="1"/>
</dbReference>
<keyword evidence="3" id="KW-0804">Transcription</keyword>
<dbReference type="KEGG" id="nmus:H7A79_1245"/>
<dbReference type="CDD" id="cd00093">
    <property type="entry name" value="HTH_XRE"/>
    <property type="match status" value="1"/>
</dbReference>
<dbReference type="EMBL" id="CP060414">
    <property type="protein sequence ID" value="QNT59851.1"/>
    <property type="molecule type" value="Genomic_DNA"/>
</dbReference>
<feature type="domain" description="HTH cro/C1-type" evidence="4">
    <location>
        <begin position="48"/>
        <end position="91"/>
    </location>
</feature>
<keyword evidence="1" id="KW-0805">Transcription regulation</keyword>
<proteinExistence type="predicted"/>
<evidence type="ECO:0000313" key="5">
    <source>
        <dbReference type="EMBL" id="QNT59851.1"/>
    </source>
</evidence>
<accession>A0A7H1MDY6</accession>
<evidence type="ECO:0000256" key="1">
    <source>
        <dbReference type="ARBA" id="ARBA00023015"/>
    </source>
</evidence>
<dbReference type="AlphaFoldDB" id="A0A7H1MDY6"/>
<organism evidence="5 6">
    <name type="scientific">Neisseria musculi</name>
    <dbReference type="NCBI Taxonomy" id="1815583"/>
    <lineage>
        <taxon>Bacteria</taxon>
        <taxon>Pseudomonadati</taxon>
        <taxon>Pseudomonadota</taxon>
        <taxon>Betaproteobacteria</taxon>
        <taxon>Neisseriales</taxon>
        <taxon>Neisseriaceae</taxon>
        <taxon>Neisseria</taxon>
    </lineage>
</organism>
<evidence type="ECO:0000256" key="2">
    <source>
        <dbReference type="ARBA" id="ARBA00023125"/>
    </source>
</evidence>
<dbReference type="SMART" id="SM00530">
    <property type="entry name" value="HTH_XRE"/>
    <property type="match status" value="1"/>
</dbReference>
<dbReference type="InterPro" id="IPR001387">
    <property type="entry name" value="Cro/C1-type_HTH"/>
</dbReference>
<keyword evidence="2" id="KW-0238">DNA-binding</keyword>
<name>A0A7H1MDY6_9NEIS</name>
<dbReference type="Gene3D" id="1.10.260.40">
    <property type="entry name" value="lambda repressor-like DNA-binding domains"/>
    <property type="match status" value="1"/>
</dbReference>
<dbReference type="InterPro" id="IPR052359">
    <property type="entry name" value="HTH-type_reg/antitoxin"/>
</dbReference>
<sequence length="103" mass="11240">MKYKSELSGIIHDMAAGLHEAGAIDKKTMRSFDRSCLTEVEPMGGETIRAIREREALSQAALAVYLNIGKNQVSDWERGIKKPSGAALKLLTIIKKKGIEAIA</sequence>
<dbReference type="GO" id="GO:0003677">
    <property type="term" value="F:DNA binding"/>
    <property type="evidence" value="ECO:0007669"/>
    <property type="project" value="UniProtKB-KW"/>
</dbReference>
<dbReference type="InterPro" id="IPR010982">
    <property type="entry name" value="Lambda_DNA-bd_dom_sf"/>
</dbReference>
<protein>
    <submittedName>
        <fullName evidence="5">Helix-turn-helix family protein</fullName>
    </submittedName>
</protein>
<dbReference type="PROSITE" id="PS50943">
    <property type="entry name" value="HTH_CROC1"/>
    <property type="match status" value="1"/>
</dbReference>
<reference evidence="5" key="1">
    <citation type="submission" date="2024-06" db="EMBL/GenBank/DDBJ databases">
        <title>Complete Genome Sequence of mouse commensal type strain Neisseria musculi.</title>
        <authorList>
            <person name="Thapa E."/>
            <person name="Aluvathingal J."/>
            <person name="Nadendla S."/>
            <person name="Mehta A."/>
            <person name="Tettelin H."/>
            <person name="Weyand N.J."/>
        </authorList>
    </citation>
    <scope>NUCLEOTIDE SEQUENCE</scope>
    <source>
        <strain evidence="5">NW831</strain>
    </source>
</reference>
<keyword evidence="6" id="KW-1185">Reference proteome</keyword>
<dbReference type="RefSeq" id="WP_187001458.1">
    <property type="nucleotide sequence ID" value="NZ_CP060414.2"/>
</dbReference>
<evidence type="ECO:0000313" key="6">
    <source>
        <dbReference type="Proteomes" id="UP000516412"/>
    </source>
</evidence>
<evidence type="ECO:0000259" key="4">
    <source>
        <dbReference type="PROSITE" id="PS50943"/>
    </source>
</evidence>
<dbReference type="PANTHER" id="PTHR36511:SF3">
    <property type="entry name" value="ANTITOXIN HIGA-2"/>
    <property type="match status" value="1"/>
</dbReference>
<dbReference type="Pfam" id="PF01381">
    <property type="entry name" value="HTH_3"/>
    <property type="match status" value="1"/>
</dbReference>
<dbReference type="Proteomes" id="UP000516412">
    <property type="component" value="Chromosome"/>
</dbReference>